<name>A0A5B7GT61_PORTR</name>
<organism evidence="2 3">
    <name type="scientific">Portunus trituberculatus</name>
    <name type="common">Swimming crab</name>
    <name type="synonym">Neptunus trituberculatus</name>
    <dbReference type="NCBI Taxonomy" id="210409"/>
    <lineage>
        <taxon>Eukaryota</taxon>
        <taxon>Metazoa</taxon>
        <taxon>Ecdysozoa</taxon>
        <taxon>Arthropoda</taxon>
        <taxon>Crustacea</taxon>
        <taxon>Multicrustacea</taxon>
        <taxon>Malacostraca</taxon>
        <taxon>Eumalacostraca</taxon>
        <taxon>Eucarida</taxon>
        <taxon>Decapoda</taxon>
        <taxon>Pleocyemata</taxon>
        <taxon>Brachyura</taxon>
        <taxon>Eubrachyura</taxon>
        <taxon>Portunoidea</taxon>
        <taxon>Portunidae</taxon>
        <taxon>Portuninae</taxon>
        <taxon>Portunus</taxon>
    </lineage>
</organism>
<dbReference type="AlphaFoldDB" id="A0A5B7GT61"/>
<feature type="compositionally biased region" description="Basic and acidic residues" evidence="1">
    <location>
        <begin position="111"/>
        <end position="139"/>
    </location>
</feature>
<dbReference type="EMBL" id="VSRR010017920">
    <property type="protein sequence ID" value="MPC60803.1"/>
    <property type="molecule type" value="Genomic_DNA"/>
</dbReference>
<dbReference type="OrthoDB" id="5988333at2759"/>
<evidence type="ECO:0000313" key="2">
    <source>
        <dbReference type="EMBL" id="MPC60803.1"/>
    </source>
</evidence>
<comment type="caution">
    <text evidence="2">The sequence shown here is derived from an EMBL/GenBank/DDBJ whole genome shotgun (WGS) entry which is preliminary data.</text>
</comment>
<proteinExistence type="predicted"/>
<gene>
    <name evidence="2" type="ORF">E2C01_054860</name>
</gene>
<reference evidence="2 3" key="1">
    <citation type="submission" date="2019-05" db="EMBL/GenBank/DDBJ databases">
        <title>Another draft genome of Portunus trituberculatus and its Hox gene families provides insights of decapod evolution.</title>
        <authorList>
            <person name="Jeong J.-H."/>
            <person name="Song I."/>
            <person name="Kim S."/>
            <person name="Choi T."/>
            <person name="Kim D."/>
            <person name="Ryu S."/>
            <person name="Kim W."/>
        </authorList>
    </citation>
    <scope>NUCLEOTIDE SEQUENCE [LARGE SCALE GENOMIC DNA]</scope>
    <source>
        <tissue evidence="2">Muscle</tissue>
    </source>
</reference>
<feature type="compositionally biased region" description="Polar residues" evidence="1">
    <location>
        <begin position="152"/>
        <end position="164"/>
    </location>
</feature>
<dbReference type="Proteomes" id="UP000324222">
    <property type="component" value="Unassembled WGS sequence"/>
</dbReference>
<sequence length="360" mass="38760">MRCPCAAPRISPNLHRARSARVRSGALGDGGVVVEVSVWLVLLQSIWRAACPVFALPADVDPIHMAGSGTSGELSLTCTLCYILFVFQVASFVPWMVCLRCSSGGMSEQGVGRKDASPRRPCKKSDRTSSVDRGSRGKESVPTAPREFEPVPSTSQLSSVTGDTAQATGEKLDRLTALLSGFIEKCSARDVTATPDFSGFHDVLSSDKSPNGSFIGEEKGEPLADNLAQILNQSLRRRPNDDSVKATAAKVKLLINVDNFTLPMTNDDVAKALSLGGRLLDARVSRTTCLLSKAIVPLARFLSDFGDKKNLSLDHYVMDLNSSLRFLQLYDPHSEGNCLVVCARLSFGKIVHFGLRSGNS</sequence>
<evidence type="ECO:0000256" key="1">
    <source>
        <dbReference type="SAM" id="MobiDB-lite"/>
    </source>
</evidence>
<keyword evidence="3" id="KW-1185">Reference proteome</keyword>
<feature type="region of interest" description="Disordered" evidence="1">
    <location>
        <begin position="105"/>
        <end position="164"/>
    </location>
</feature>
<protein>
    <submittedName>
        <fullName evidence="2">Uncharacterized protein</fullName>
    </submittedName>
</protein>
<accession>A0A5B7GT61</accession>
<evidence type="ECO:0000313" key="3">
    <source>
        <dbReference type="Proteomes" id="UP000324222"/>
    </source>
</evidence>